<feature type="chain" id="PRO_5006154177" description="DUF753 domain-containing protein" evidence="1">
    <location>
        <begin position="19"/>
        <end position="174"/>
    </location>
</feature>
<dbReference type="InParanoid" id="A0A0P8XV96"/>
<accession>A0A0P8XV96</accession>
<evidence type="ECO:0000256" key="1">
    <source>
        <dbReference type="SAM" id="SignalP"/>
    </source>
</evidence>
<dbReference type="Proteomes" id="UP000007801">
    <property type="component" value="Unassembled WGS sequence"/>
</dbReference>
<protein>
    <recommendedName>
        <fullName evidence="4">DUF753 domain-containing protein</fullName>
    </recommendedName>
</protein>
<keyword evidence="1" id="KW-0732">Signal</keyword>
<dbReference type="GeneID" id="26514108"/>
<evidence type="ECO:0000313" key="2">
    <source>
        <dbReference type="EMBL" id="KPU78688.1"/>
    </source>
</evidence>
<evidence type="ECO:0008006" key="4">
    <source>
        <dbReference type="Google" id="ProtNLM"/>
    </source>
</evidence>
<proteinExistence type="predicted"/>
<name>A0A0P8XV96_DROAN</name>
<dbReference type="OrthoDB" id="7844174at2759"/>
<evidence type="ECO:0000313" key="3">
    <source>
        <dbReference type="Proteomes" id="UP000007801"/>
    </source>
</evidence>
<organism evidence="2 3">
    <name type="scientific">Drosophila ananassae</name>
    <name type="common">Fruit fly</name>
    <dbReference type="NCBI Taxonomy" id="7217"/>
    <lineage>
        <taxon>Eukaryota</taxon>
        <taxon>Metazoa</taxon>
        <taxon>Ecdysozoa</taxon>
        <taxon>Arthropoda</taxon>
        <taxon>Hexapoda</taxon>
        <taxon>Insecta</taxon>
        <taxon>Pterygota</taxon>
        <taxon>Neoptera</taxon>
        <taxon>Endopterygota</taxon>
        <taxon>Diptera</taxon>
        <taxon>Brachycera</taxon>
        <taxon>Muscomorpha</taxon>
        <taxon>Ephydroidea</taxon>
        <taxon>Drosophilidae</taxon>
        <taxon>Drosophila</taxon>
        <taxon>Sophophora</taxon>
    </lineage>
</organism>
<dbReference type="AlphaFoldDB" id="A0A0P8XV96"/>
<keyword evidence="3" id="KW-1185">Reference proteome</keyword>
<sequence>MWKISLFLILIGTTLSGCQPNSFLNEMECADCSEVNKKCMVYQSGWSCNYEFDEKRLMNSSEALGASHLGVCLPKGVGFAKEKAIFGFCCFWSPEMGCQKLRRKAIEIGSGGHDECYQCSRSTWSSLMDSETCPCGKWLFDFTLDKASSLKGHRLTEQILKVLFFLLLRFHQSC</sequence>
<dbReference type="PROSITE" id="PS51257">
    <property type="entry name" value="PROKAR_LIPOPROTEIN"/>
    <property type="match status" value="1"/>
</dbReference>
<dbReference type="EMBL" id="CH902618">
    <property type="protein sequence ID" value="KPU78688.1"/>
    <property type="molecule type" value="Genomic_DNA"/>
</dbReference>
<feature type="signal peptide" evidence="1">
    <location>
        <begin position="1"/>
        <end position="18"/>
    </location>
</feature>
<gene>
    <name evidence="2" type="primary">Dana\GF26699</name>
    <name evidence="2" type="ORF">GF26699</name>
</gene>
<dbReference type="KEGG" id="dan:26514108"/>
<reference evidence="2 3" key="1">
    <citation type="journal article" date="2007" name="Nature">
        <title>Evolution of genes and genomes on the Drosophila phylogeny.</title>
        <authorList>
            <consortium name="Drosophila 12 Genomes Consortium"/>
            <person name="Clark A.G."/>
            <person name="Eisen M.B."/>
            <person name="Smith D.R."/>
            <person name="Bergman C.M."/>
            <person name="Oliver B."/>
            <person name="Markow T.A."/>
            <person name="Kaufman T.C."/>
            <person name="Kellis M."/>
            <person name="Gelbart W."/>
            <person name="Iyer V.N."/>
            <person name="Pollard D.A."/>
            <person name="Sackton T.B."/>
            <person name="Larracuente A.M."/>
            <person name="Singh N.D."/>
            <person name="Abad J.P."/>
            <person name="Abt D.N."/>
            <person name="Adryan B."/>
            <person name="Aguade M."/>
            <person name="Akashi H."/>
            <person name="Anderson W.W."/>
            <person name="Aquadro C.F."/>
            <person name="Ardell D.H."/>
            <person name="Arguello R."/>
            <person name="Artieri C.G."/>
            <person name="Barbash D.A."/>
            <person name="Barker D."/>
            <person name="Barsanti P."/>
            <person name="Batterham P."/>
            <person name="Batzoglou S."/>
            <person name="Begun D."/>
            <person name="Bhutkar A."/>
            <person name="Blanco E."/>
            <person name="Bosak S.A."/>
            <person name="Bradley R.K."/>
            <person name="Brand A.D."/>
            <person name="Brent M.R."/>
            <person name="Brooks A.N."/>
            <person name="Brown R.H."/>
            <person name="Butlin R.K."/>
            <person name="Caggese C."/>
            <person name="Calvi B.R."/>
            <person name="Bernardo de Carvalho A."/>
            <person name="Caspi A."/>
            <person name="Castrezana S."/>
            <person name="Celniker S.E."/>
            <person name="Chang J.L."/>
            <person name="Chapple C."/>
            <person name="Chatterji S."/>
            <person name="Chinwalla A."/>
            <person name="Civetta A."/>
            <person name="Clifton S.W."/>
            <person name="Comeron J.M."/>
            <person name="Costello J.C."/>
            <person name="Coyne J.A."/>
            <person name="Daub J."/>
            <person name="David R.G."/>
            <person name="Delcher A.L."/>
            <person name="Delehaunty K."/>
            <person name="Do C.B."/>
            <person name="Ebling H."/>
            <person name="Edwards K."/>
            <person name="Eickbush T."/>
            <person name="Evans J.D."/>
            <person name="Filipski A."/>
            <person name="Findeiss S."/>
            <person name="Freyhult E."/>
            <person name="Fulton L."/>
            <person name="Fulton R."/>
            <person name="Garcia A.C."/>
            <person name="Gardiner A."/>
            <person name="Garfield D.A."/>
            <person name="Garvin B.E."/>
            <person name="Gibson G."/>
            <person name="Gilbert D."/>
            <person name="Gnerre S."/>
            <person name="Godfrey J."/>
            <person name="Good R."/>
            <person name="Gotea V."/>
            <person name="Gravely B."/>
            <person name="Greenberg A.J."/>
            <person name="Griffiths-Jones S."/>
            <person name="Gross S."/>
            <person name="Guigo R."/>
            <person name="Gustafson E.A."/>
            <person name="Haerty W."/>
            <person name="Hahn M.W."/>
            <person name="Halligan D.L."/>
            <person name="Halpern A.L."/>
            <person name="Halter G.M."/>
            <person name="Han M.V."/>
            <person name="Heger A."/>
            <person name="Hillier L."/>
            <person name="Hinrichs A.S."/>
            <person name="Holmes I."/>
            <person name="Hoskins R.A."/>
            <person name="Hubisz M.J."/>
            <person name="Hultmark D."/>
            <person name="Huntley M.A."/>
            <person name="Jaffe D.B."/>
            <person name="Jagadeeshan S."/>
            <person name="Jeck W.R."/>
            <person name="Johnson J."/>
            <person name="Jones C.D."/>
            <person name="Jordan W.C."/>
            <person name="Karpen G.H."/>
            <person name="Kataoka E."/>
            <person name="Keightley P.D."/>
            <person name="Kheradpour P."/>
            <person name="Kirkness E.F."/>
            <person name="Koerich L.B."/>
            <person name="Kristiansen K."/>
            <person name="Kudrna D."/>
            <person name="Kulathinal R.J."/>
            <person name="Kumar S."/>
            <person name="Kwok R."/>
            <person name="Lander E."/>
            <person name="Langley C.H."/>
            <person name="Lapoint R."/>
            <person name="Lazzaro B.P."/>
            <person name="Lee S.J."/>
            <person name="Levesque L."/>
            <person name="Li R."/>
            <person name="Lin C.F."/>
            <person name="Lin M.F."/>
            <person name="Lindblad-Toh K."/>
            <person name="Llopart A."/>
            <person name="Long M."/>
            <person name="Low L."/>
            <person name="Lozovsky E."/>
            <person name="Lu J."/>
            <person name="Luo M."/>
            <person name="Machado C.A."/>
            <person name="Makalowski W."/>
            <person name="Marzo M."/>
            <person name="Matsuda M."/>
            <person name="Matzkin L."/>
            <person name="McAllister B."/>
            <person name="McBride C.S."/>
            <person name="McKernan B."/>
            <person name="McKernan K."/>
            <person name="Mendez-Lago M."/>
            <person name="Minx P."/>
            <person name="Mollenhauer M.U."/>
            <person name="Montooth K."/>
            <person name="Mount S.M."/>
            <person name="Mu X."/>
            <person name="Myers E."/>
            <person name="Negre B."/>
            <person name="Newfeld S."/>
            <person name="Nielsen R."/>
            <person name="Noor M.A."/>
            <person name="O'Grady P."/>
            <person name="Pachter L."/>
            <person name="Papaceit M."/>
            <person name="Parisi M.J."/>
            <person name="Parisi M."/>
            <person name="Parts L."/>
            <person name="Pedersen J.S."/>
            <person name="Pesole G."/>
            <person name="Phillippy A.M."/>
            <person name="Ponting C.P."/>
            <person name="Pop M."/>
            <person name="Porcelli D."/>
            <person name="Powell J.R."/>
            <person name="Prohaska S."/>
            <person name="Pruitt K."/>
            <person name="Puig M."/>
            <person name="Quesneville H."/>
            <person name="Ram K.R."/>
            <person name="Rand D."/>
            <person name="Rasmussen M.D."/>
            <person name="Reed L.K."/>
            <person name="Reenan R."/>
            <person name="Reily A."/>
            <person name="Remington K.A."/>
            <person name="Rieger T.T."/>
            <person name="Ritchie M.G."/>
            <person name="Robin C."/>
            <person name="Rogers Y.H."/>
            <person name="Rohde C."/>
            <person name="Rozas J."/>
            <person name="Rubenfield M.J."/>
            <person name="Ruiz A."/>
            <person name="Russo S."/>
            <person name="Salzberg S.L."/>
            <person name="Sanchez-Gracia A."/>
            <person name="Saranga D.J."/>
            <person name="Sato H."/>
            <person name="Schaeffer S.W."/>
            <person name="Schatz M.C."/>
            <person name="Schlenke T."/>
            <person name="Schwartz R."/>
            <person name="Segarra C."/>
            <person name="Singh R.S."/>
            <person name="Sirot L."/>
            <person name="Sirota M."/>
            <person name="Sisneros N.B."/>
            <person name="Smith C.D."/>
            <person name="Smith T.F."/>
            <person name="Spieth J."/>
            <person name="Stage D.E."/>
            <person name="Stark A."/>
            <person name="Stephan W."/>
            <person name="Strausberg R.L."/>
            <person name="Strempel S."/>
            <person name="Sturgill D."/>
            <person name="Sutton G."/>
            <person name="Sutton G.G."/>
            <person name="Tao W."/>
            <person name="Teichmann S."/>
            <person name="Tobari Y.N."/>
            <person name="Tomimura Y."/>
            <person name="Tsolas J.M."/>
            <person name="Valente V.L."/>
            <person name="Venter E."/>
            <person name="Venter J.C."/>
            <person name="Vicario S."/>
            <person name="Vieira F.G."/>
            <person name="Vilella A.J."/>
            <person name="Villasante A."/>
            <person name="Walenz B."/>
            <person name="Wang J."/>
            <person name="Wasserman M."/>
            <person name="Watts T."/>
            <person name="Wilson D."/>
            <person name="Wilson R.K."/>
            <person name="Wing R.A."/>
            <person name="Wolfner M.F."/>
            <person name="Wong A."/>
            <person name="Wong G.K."/>
            <person name="Wu C.I."/>
            <person name="Wu G."/>
            <person name="Yamamoto D."/>
            <person name="Yang H.P."/>
            <person name="Yang S.P."/>
            <person name="Yorke J.A."/>
            <person name="Yoshida K."/>
            <person name="Zdobnov E."/>
            <person name="Zhang P."/>
            <person name="Zhang Y."/>
            <person name="Zimin A.V."/>
            <person name="Baldwin J."/>
            <person name="Abdouelleil A."/>
            <person name="Abdulkadir J."/>
            <person name="Abebe A."/>
            <person name="Abera B."/>
            <person name="Abreu J."/>
            <person name="Acer S.C."/>
            <person name="Aftuck L."/>
            <person name="Alexander A."/>
            <person name="An P."/>
            <person name="Anderson E."/>
            <person name="Anderson S."/>
            <person name="Arachi H."/>
            <person name="Azer M."/>
            <person name="Bachantsang P."/>
            <person name="Barry A."/>
            <person name="Bayul T."/>
            <person name="Berlin A."/>
            <person name="Bessette D."/>
            <person name="Bloom T."/>
            <person name="Blye J."/>
            <person name="Boguslavskiy L."/>
            <person name="Bonnet C."/>
            <person name="Boukhgalter B."/>
            <person name="Bourzgui I."/>
            <person name="Brown A."/>
            <person name="Cahill P."/>
            <person name="Channer S."/>
            <person name="Cheshatsang Y."/>
            <person name="Chuda L."/>
            <person name="Citroen M."/>
            <person name="Collymore A."/>
            <person name="Cooke P."/>
            <person name="Costello M."/>
            <person name="D'Aco K."/>
            <person name="Daza R."/>
            <person name="De Haan G."/>
            <person name="DeGray S."/>
            <person name="DeMaso C."/>
            <person name="Dhargay N."/>
            <person name="Dooley K."/>
            <person name="Dooley E."/>
            <person name="Doricent M."/>
            <person name="Dorje P."/>
            <person name="Dorjee K."/>
            <person name="Dupes A."/>
            <person name="Elong R."/>
            <person name="Falk J."/>
            <person name="Farina A."/>
            <person name="Faro S."/>
            <person name="Ferguson D."/>
            <person name="Fisher S."/>
            <person name="Foley C.D."/>
            <person name="Franke A."/>
            <person name="Friedrich D."/>
            <person name="Gadbois L."/>
            <person name="Gearin G."/>
            <person name="Gearin C.R."/>
            <person name="Giannoukos G."/>
            <person name="Goode T."/>
            <person name="Graham J."/>
            <person name="Grandbois E."/>
            <person name="Grewal S."/>
            <person name="Gyaltsen K."/>
            <person name="Hafez N."/>
            <person name="Hagos B."/>
            <person name="Hall J."/>
            <person name="Henson C."/>
            <person name="Hollinger A."/>
            <person name="Honan T."/>
            <person name="Huard M.D."/>
            <person name="Hughes L."/>
            <person name="Hurhula B."/>
            <person name="Husby M.E."/>
            <person name="Kamat A."/>
            <person name="Kanga B."/>
            <person name="Kashin S."/>
            <person name="Khazanovich D."/>
            <person name="Kisner P."/>
            <person name="Lance K."/>
            <person name="Lara M."/>
            <person name="Lee W."/>
            <person name="Lennon N."/>
            <person name="Letendre F."/>
            <person name="LeVine R."/>
            <person name="Lipovsky A."/>
            <person name="Liu X."/>
            <person name="Liu J."/>
            <person name="Liu S."/>
            <person name="Lokyitsang T."/>
            <person name="Lokyitsang Y."/>
            <person name="Lubonja R."/>
            <person name="Lui A."/>
            <person name="MacDonald P."/>
            <person name="Magnisalis V."/>
            <person name="Maru K."/>
            <person name="Matthews C."/>
            <person name="McCusker W."/>
            <person name="McDonough S."/>
            <person name="Mehta T."/>
            <person name="Meldrim J."/>
            <person name="Meneus L."/>
            <person name="Mihai O."/>
            <person name="Mihalev A."/>
            <person name="Mihova T."/>
            <person name="Mittelman R."/>
            <person name="Mlenga V."/>
            <person name="Montmayeur A."/>
            <person name="Mulrain L."/>
            <person name="Navidi A."/>
            <person name="Naylor J."/>
            <person name="Negash T."/>
            <person name="Nguyen T."/>
            <person name="Nguyen N."/>
            <person name="Nicol R."/>
            <person name="Norbu C."/>
            <person name="Norbu N."/>
            <person name="Novod N."/>
            <person name="O'Neill B."/>
            <person name="Osman S."/>
            <person name="Markiewicz E."/>
            <person name="Oyono O.L."/>
            <person name="Patti C."/>
            <person name="Phunkhang P."/>
            <person name="Pierre F."/>
            <person name="Priest M."/>
            <person name="Raghuraman S."/>
            <person name="Rege F."/>
            <person name="Reyes R."/>
            <person name="Rise C."/>
            <person name="Rogov P."/>
            <person name="Ross K."/>
            <person name="Ryan E."/>
            <person name="Settipalli S."/>
            <person name="Shea T."/>
            <person name="Sherpa N."/>
            <person name="Shi L."/>
            <person name="Shih D."/>
            <person name="Sparrow T."/>
            <person name="Spaulding J."/>
            <person name="Stalker J."/>
            <person name="Stange-Thomann N."/>
            <person name="Stavropoulos S."/>
            <person name="Stone C."/>
            <person name="Strader C."/>
            <person name="Tesfaye S."/>
            <person name="Thomson T."/>
            <person name="Thoulutsang Y."/>
            <person name="Thoulutsang D."/>
            <person name="Topham K."/>
            <person name="Topping I."/>
            <person name="Tsamla T."/>
            <person name="Vassiliev H."/>
            <person name="Vo A."/>
            <person name="Wangchuk T."/>
            <person name="Wangdi T."/>
            <person name="Weiand M."/>
            <person name="Wilkinson J."/>
            <person name="Wilson A."/>
            <person name="Yadav S."/>
            <person name="Young G."/>
            <person name="Yu Q."/>
            <person name="Zembek L."/>
            <person name="Zhong D."/>
            <person name="Zimmer A."/>
            <person name="Zwirko Z."/>
            <person name="Jaffe D.B."/>
            <person name="Alvarez P."/>
            <person name="Brockman W."/>
            <person name="Butler J."/>
            <person name="Chin C."/>
            <person name="Gnerre S."/>
            <person name="Grabherr M."/>
            <person name="Kleber M."/>
            <person name="Mauceli E."/>
            <person name="MacCallum I."/>
        </authorList>
    </citation>
    <scope>NUCLEOTIDE SEQUENCE [LARGE SCALE GENOMIC DNA]</scope>
    <source>
        <strain evidence="3">Tucson 14024-0371.13</strain>
    </source>
</reference>